<sequence>MTRLKRLETVQGVLGDRAEASARQLEQARRRVTEAEDRLTQLQQFREDYRRDVAGEGQGLIDAFRLRDFNAFISRLDAAIAQQHRHLMDLRQQADGLQEHWLTERRRADAVEKVVDKQRAAVRRDEASAEQRASDELALRMRRFRTF</sequence>
<dbReference type="GO" id="GO:0006935">
    <property type="term" value="P:chemotaxis"/>
    <property type="evidence" value="ECO:0007669"/>
    <property type="project" value="UniProtKB-KW"/>
</dbReference>
<evidence type="ECO:0000256" key="5">
    <source>
        <dbReference type="ARBA" id="ARBA00022475"/>
    </source>
</evidence>
<keyword evidence="5" id="KW-1003">Cell membrane</keyword>
<dbReference type="InterPro" id="IPR012823">
    <property type="entry name" value="Flagell_FliJ"/>
</dbReference>
<dbReference type="Pfam" id="PF02050">
    <property type="entry name" value="FliJ"/>
    <property type="match status" value="1"/>
</dbReference>
<dbReference type="InterPro" id="IPR052570">
    <property type="entry name" value="FliJ"/>
</dbReference>
<evidence type="ECO:0000256" key="4">
    <source>
        <dbReference type="ARBA" id="ARBA00022448"/>
    </source>
</evidence>
<dbReference type="AlphaFoldDB" id="A0AAE3G4E5"/>
<dbReference type="InterPro" id="IPR053716">
    <property type="entry name" value="Flag_assembly_chemotaxis_eff"/>
</dbReference>
<keyword evidence="12" id="KW-0282">Flagellum</keyword>
<comment type="similarity">
    <text evidence="2">Belongs to the FliJ family.</text>
</comment>
<evidence type="ECO:0000313" key="13">
    <source>
        <dbReference type="Proteomes" id="UP001205843"/>
    </source>
</evidence>
<gene>
    <name evidence="12" type="ORF">J2T57_002751</name>
</gene>
<dbReference type="PANTHER" id="PTHR38786">
    <property type="entry name" value="FLAGELLAR FLIJ PROTEIN"/>
    <property type="match status" value="1"/>
</dbReference>
<evidence type="ECO:0000256" key="11">
    <source>
        <dbReference type="SAM" id="Coils"/>
    </source>
</evidence>
<dbReference type="PANTHER" id="PTHR38786:SF1">
    <property type="entry name" value="FLAGELLAR FLIJ PROTEIN"/>
    <property type="match status" value="1"/>
</dbReference>
<evidence type="ECO:0000313" key="12">
    <source>
        <dbReference type="EMBL" id="MCP1675601.1"/>
    </source>
</evidence>
<evidence type="ECO:0000256" key="6">
    <source>
        <dbReference type="ARBA" id="ARBA00022500"/>
    </source>
</evidence>
<name>A0AAE3G4E5_9GAMM</name>
<keyword evidence="13" id="KW-1185">Reference proteome</keyword>
<dbReference type="GO" id="GO:0015031">
    <property type="term" value="P:protein transport"/>
    <property type="evidence" value="ECO:0007669"/>
    <property type="project" value="UniProtKB-KW"/>
</dbReference>
<dbReference type="GO" id="GO:0071973">
    <property type="term" value="P:bacterial-type flagellum-dependent cell motility"/>
    <property type="evidence" value="ECO:0007669"/>
    <property type="project" value="InterPro"/>
</dbReference>
<keyword evidence="7" id="KW-1005">Bacterial flagellum biogenesis</keyword>
<dbReference type="Gene3D" id="1.10.287.1700">
    <property type="match status" value="1"/>
</dbReference>
<keyword evidence="8" id="KW-0653">Protein transport</keyword>
<comment type="subcellular location">
    <subcellularLocation>
        <location evidence="1">Cell membrane</location>
        <topology evidence="1">Peripheral membrane protein</topology>
        <orientation evidence="1">Cytoplasmic side</orientation>
    </subcellularLocation>
</comment>
<evidence type="ECO:0000256" key="2">
    <source>
        <dbReference type="ARBA" id="ARBA00010004"/>
    </source>
</evidence>
<dbReference type="GO" id="GO:0005886">
    <property type="term" value="C:plasma membrane"/>
    <property type="evidence" value="ECO:0007669"/>
    <property type="project" value="UniProtKB-SubCell"/>
</dbReference>
<evidence type="ECO:0000256" key="10">
    <source>
        <dbReference type="ARBA" id="ARBA00023225"/>
    </source>
</evidence>
<keyword evidence="6" id="KW-0145">Chemotaxis</keyword>
<proteinExistence type="inferred from homology"/>
<evidence type="ECO:0000256" key="1">
    <source>
        <dbReference type="ARBA" id="ARBA00004413"/>
    </source>
</evidence>
<reference evidence="12" key="1">
    <citation type="submission" date="2022-03" db="EMBL/GenBank/DDBJ databases">
        <title>Genomic Encyclopedia of Type Strains, Phase III (KMG-III): the genomes of soil and plant-associated and newly described type strains.</title>
        <authorList>
            <person name="Whitman W."/>
        </authorList>
    </citation>
    <scope>NUCLEOTIDE SEQUENCE</scope>
    <source>
        <strain evidence="12">ANL 6-2</strain>
    </source>
</reference>
<dbReference type="NCBIfam" id="TIGR02473">
    <property type="entry name" value="flagell_FliJ"/>
    <property type="match status" value="1"/>
</dbReference>
<organism evidence="12 13">
    <name type="scientific">Natronocella acetinitrilica</name>
    <dbReference type="NCBI Taxonomy" id="414046"/>
    <lineage>
        <taxon>Bacteria</taxon>
        <taxon>Pseudomonadati</taxon>
        <taxon>Pseudomonadota</taxon>
        <taxon>Gammaproteobacteria</taxon>
        <taxon>Chromatiales</taxon>
        <taxon>Ectothiorhodospiraceae</taxon>
        <taxon>Natronocella</taxon>
    </lineage>
</organism>
<evidence type="ECO:0000256" key="8">
    <source>
        <dbReference type="ARBA" id="ARBA00022927"/>
    </source>
</evidence>
<keyword evidence="12" id="KW-0969">Cilium</keyword>
<keyword evidence="9" id="KW-0472">Membrane</keyword>
<feature type="coiled-coil region" evidence="11">
    <location>
        <begin position="18"/>
        <end position="52"/>
    </location>
</feature>
<dbReference type="GO" id="GO:0009288">
    <property type="term" value="C:bacterial-type flagellum"/>
    <property type="evidence" value="ECO:0007669"/>
    <property type="project" value="InterPro"/>
</dbReference>
<dbReference type="GO" id="GO:0044781">
    <property type="term" value="P:bacterial-type flagellum organization"/>
    <property type="evidence" value="ECO:0007669"/>
    <property type="project" value="UniProtKB-KW"/>
</dbReference>
<accession>A0AAE3G4E5</accession>
<evidence type="ECO:0000256" key="9">
    <source>
        <dbReference type="ARBA" id="ARBA00023136"/>
    </source>
</evidence>
<keyword evidence="11" id="KW-0175">Coiled coil</keyword>
<comment type="caution">
    <text evidence="12">The sequence shown here is derived from an EMBL/GenBank/DDBJ whole genome shotgun (WGS) entry which is preliminary data.</text>
</comment>
<keyword evidence="4" id="KW-0813">Transport</keyword>
<dbReference type="EMBL" id="JALJXV010000006">
    <property type="protein sequence ID" value="MCP1675601.1"/>
    <property type="molecule type" value="Genomic_DNA"/>
</dbReference>
<dbReference type="RefSeq" id="WP_253479186.1">
    <property type="nucleotide sequence ID" value="NZ_JALJXV010000006.1"/>
</dbReference>
<protein>
    <recommendedName>
        <fullName evidence="3">Flagellar FliJ protein</fullName>
    </recommendedName>
</protein>
<dbReference type="Proteomes" id="UP001205843">
    <property type="component" value="Unassembled WGS sequence"/>
</dbReference>
<keyword evidence="10" id="KW-1006">Bacterial flagellum protein export</keyword>
<evidence type="ECO:0000256" key="7">
    <source>
        <dbReference type="ARBA" id="ARBA00022795"/>
    </source>
</evidence>
<keyword evidence="12" id="KW-0966">Cell projection</keyword>
<evidence type="ECO:0000256" key="3">
    <source>
        <dbReference type="ARBA" id="ARBA00020392"/>
    </source>
</evidence>